<evidence type="ECO:0000313" key="2">
    <source>
        <dbReference type="EMBL" id="SKC42375.1"/>
    </source>
</evidence>
<dbReference type="InterPro" id="IPR008969">
    <property type="entry name" value="CarboxyPept-like_regulatory"/>
</dbReference>
<dbReference type="STRING" id="688867.SAMN05660236_0374"/>
<dbReference type="EMBL" id="FUZU01000001">
    <property type="protein sequence ID" value="SKC42375.1"/>
    <property type="molecule type" value="Genomic_DNA"/>
</dbReference>
<protein>
    <submittedName>
        <fullName evidence="2">CarboxypepD_reg-like domain-containing protein</fullName>
    </submittedName>
</protein>
<dbReference type="Proteomes" id="UP000190961">
    <property type="component" value="Unassembled WGS sequence"/>
</dbReference>
<keyword evidence="3" id="KW-1185">Reference proteome</keyword>
<evidence type="ECO:0000256" key="1">
    <source>
        <dbReference type="SAM" id="SignalP"/>
    </source>
</evidence>
<dbReference type="RefSeq" id="WP_079685007.1">
    <property type="nucleotide sequence ID" value="NZ_FUZU01000001.1"/>
</dbReference>
<sequence length="215" mass="24260">MKQYFTKSIIVGTLLLAIICIAQVTTQAQQKKRVIQLSGVVIEEDTVHGRPVGGVHVYVPKAGRGTTTNNVGFFSMPVLTGDEILISSVGYQHQTFIVPDDSPEYQTIIITLLQDTTMLPEVVIMPFPTEEVFKQAVLALNMPLGEDRIDQKNMNQELLALMVKTTPMDGYQNQRYYLNQWASSTSSKFQPVTNPFLNPFNWVKFFNSLKKNKKK</sequence>
<feature type="signal peptide" evidence="1">
    <location>
        <begin position="1"/>
        <end position="22"/>
    </location>
</feature>
<evidence type="ECO:0000313" key="3">
    <source>
        <dbReference type="Proteomes" id="UP000190961"/>
    </source>
</evidence>
<dbReference type="Pfam" id="PF13715">
    <property type="entry name" value="CarbopepD_reg_2"/>
    <property type="match status" value="1"/>
</dbReference>
<keyword evidence="1" id="KW-0732">Signal</keyword>
<organism evidence="2 3">
    <name type="scientific">Ohtaekwangia koreensis</name>
    <dbReference type="NCBI Taxonomy" id="688867"/>
    <lineage>
        <taxon>Bacteria</taxon>
        <taxon>Pseudomonadati</taxon>
        <taxon>Bacteroidota</taxon>
        <taxon>Cytophagia</taxon>
        <taxon>Cytophagales</taxon>
        <taxon>Fulvivirgaceae</taxon>
        <taxon>Ohtaekwangia</taxon>
    </lineage>
</organism>
<dbReference type="AlphaFoldDB" id="A0A1T5ITB8"/>
<accession>A0A1T5ITB8</accession>
<gene>
    <name evidence="2" type="ORF">SAMN05660236_0374</name>
</gene>
<dbReference type="SUPFAM" id="SSF49464">
    <property type="entry name" value="Carboxypeptidase regulatory domain-like"/>
    <property type="match status" value="1"/>
</dbReference>
<reference evidence="2 3" key="1">
    <citation type="submission" date="2017-02" db="EMBL/GenBank/DDBJ databases">
        <authorList>
            <person name="Peterson S.W."/>
        </authorList>
    </citation>
    <scope>NUCLEOTIDE SEQUENCE [LARGE SCALE GENOMIC DNA]</scope>
    <source>
        <strain evidence="2 3">DSM 25262</strain>
    </source>
</reference>
<dbReference type="OrthoDB" id="1115630at2"/>
<name>A0A1T5ITB8_9BACT</name>
<feature type="chain" id="PRO_5012188494" evidence="1">
    <location>
        <begin position="23"/>
        <end position="215"/>
    </location>
</feature>
<proteinExistence type="predicted"/>